<proteinExistence type="inferred from homology"/>
<feature type="chain" id="PRO_5046595717" evidence="3">
    <location>
        <begin position="25"/>
        <end position="361"/>
    </location>
</feature>
<evidence type="ECO:0000256" key="3">
    <source>
        <dbReference type="SAM" id="SignalP"/>
    </source>
</evidence>
<dbReference type="PANTHER" id="PTHR35527">
    <property type="entry name" value="CHOLOYLGLYCINE HYDROLASE"/>
    <property type="match status" value="1"/>
</dbReference>
<keyword evidence="6" id="KW-1185">Reference proteome</keyword>
<dbReference type="InterPro" id="IPR029055">
    <property type="entry name" value="Ntn_hydrolases_N"/>
</dbReference>
<evidence type="ECO:0000259" key="4">
    <source>
        <dbReference type="Pfam" id="PF02275"/>
    </source>
</evidence>
<organism evidence="5 6">
    <name type="scientific">Falsiporphyromonas endometrii</name>
    <dbReference type="NCBI Taxonomy" id="1387297"/>
    <lineage>
        <taxon>Bacteria</taxon>
        <taxon>Pseudomonadati</taxon>
        <taxon>Bacteroidota</taxon>
        <taxon>Bacteroidia</taxon>
        <taxon>Bacteroidales</taxon>
        <taxon>Porphyromonadaceae</taxon>
        <taxon>Falsiporphyromonas</taxon>
    </lineage>
</organism>
<evidence type="ECO:0000256" key="2">
    <source>
        <dbReference type="ARBA" id="ARBA00022801"/>
    </source>
</evidence>
<comment type="similarity">
    <text evidence="1">Belongs to the peptidase C59 family.</text>
</comment>
<accession>A0ABV9K9Y5</accession>
<protein>
    <submittedName>
        <fullName evidence="5">Linear amide C-N hydrolase</fullName>
    </submittedName>
</protein>
<sequence>MRRIVWVKTFIFLLLMSIVNVADACTGITLKTKSGQTIVARTIEWAGSALNSEYVVVPRRYNQQSYLPGMKREGMQFCSKYGYVGLSVESHEFVVEGLNEKGLSVGLFYFPHYGSYPQVLDKNKPFTISDLQFVSWLLGQCADVSEVKEALKGIHICAVDPRASTVHWRVADRNGNQIVIEVVDGKVFVYDNPVGVLTNSPGFSWHMTNLANYINLSAGTTQTKTINEMKVNSIGSGSNMLGLPGDFTPPSRFIRAALFATSAPVLSDSHSTILEAFHILNNFDIPIGAQFADASQIPDIPSATQWTTATDLSGLKIYYRTMYNSHIRMIDLNKINFSIVHYRSIPLDIKKVEPIEEIPIK</sequence>
<reference evidence="6" key="1">
    <citation type="journal article" date="2019" name="Int. J. Syst. Evol. Microbiol.">
        <title>The Global Catalogue of Microorganisms (GCM) 10K type strain sequencing project: providing services to taxonomists for standard genome sequencing and annotation.</title>
        <authorList>
            <consortium name="The Broad Institute Genomics Platform"/>
            <consortium name="The Broad Institute Genome Sequencing Center for Infectious Disease"/>
            <person name="Wu L."/>
            <person name="Ma J."/>
        </authorList>
    </citation>
    <scope>NUCLEOTIDE SEQUENCE [LARGE SCALE GENOMIC DNA]</scope>
    <source>
        <strain evidence="6">CGMCC 4.7357</strain>
    </source>
</reference>
<evidence type="ECO:0000313" key="5">
    <source>
        <dbReference type="EMBL" id="MFC4666785.1"/>
    </source>
</evidence>
<feature type="signal peptide" evidence="3">
    <location>
        <begin position="1"/>
        <end position="24"/>
    </location>
</feature>
<dbReference type="PANTHER" id="PTHR35527:SF2">
    <property type="entry name" value="HYDROLASE"/>
    <property type="match status" value="1"/>
</dbReference>
<dbReference type="GO" id="GO:0016787">
    <property type="term" value="F:hydrolase activity"/>
    <property type="evidence" value="ECO:0007669"/>
    <property type="project" value="UniProtKB-KW"/>
</dbReference>
<dbReference type="Proteomes" id="UP001596020">
    <property type="component" value="Unassembled WGS sequence"/>
</dbReference>
<dbReference type="Gene3D" id="3.60.60.10">
    <property type="entry name" value="Penicillin V Acylase, Chain A"/>
    <property type="match status" value="1"/>
</dbReference>
<dbReference type="CDD" id="cd00542">
    <property type="entry name" value="Ntn_PVA"/>
    <property type="match status" value="1"/>
</dbReference>
<comment type="caution">
    <text evidence="5">The sequence shown here is derived from an EMBL/GenBank/DDBJ whole genome shotgun (WGS) entry which is preliminary data.</text>
</comment>
<evidence type="ECO:0000256" key="1">
    <source>
        <dbReference type="ARBA" id="ARBA00006625"/>
    </source>
</evidence>
<name>A0ABV9K9Y5_9PORP</name>
<evidence type="ECO:0000313" key="6">
    <source>
        <dbReference type="Proteomes" id="UP001596020"/>
    </source>
</evidence>
<dbReference type="EMBL" id="JBHSGO010000215">
    <property type="protein sequence ID" value="MFC4666785.1"/>
    <property type="molecule type" value="Genomic_DNA"/>
</dbReference>
<dbReference type="Pfam" id="PF02275">
    <property type="entry name" value="CBAH"/>
    <property type="match status" value="1"/>
</dbReference>
<dbReference type="RefSeq" id="WP_380080189.1">
    <property type="nucleotide sequence ID" value="NZ_JBHSGO010000215.1"/>
</dbReference>
<keyword evidence="2 5" id="KW-0378">Hydrolase</keyword>
<dbReference type="SUPFAM" id="SSF56235">
    <property type="entry name" value="N-terminal nucleophile aminohydrolases (Ntn hydrolases)"/>
    <property type="match status" value="1"/>
</dbReference>
<feature type="domain" description="Choloylglycine hydrolase/NAAA C-terminal" evidence="4">
    <location>
        <begin position="25"/>
        <end position="337"/>
    </location>
</feature>
<dbReference type="InterPro" id="IPR029132">
    <property type="entry name" value="CBAH/NAAA_C"/>
</dbReference>
<dbReference type="InterPro" id="IPR052193">
    <property type="entry name" value="Peptidase_C59"/>
</dbReference>
<gene>
    <name evidence="5" type="ORF">ACFO3G_09295</name>
</gene>
<keyword evidence="3" id="KW-0732">Signal</keyword>